<dbReference type="Proteomes" id="UP000243847">
    <property type="component" value="Chromosome sequence1"/>
</dbReference>
<dbReference type="KEGG" id="amin:AUMI_17750"/>
<dbReference type="OrthoDB" id="3237545at2"/>
<evidence type="ECO:0000313" key="1">
    <source>
        <dbReference type="EMBL" id="BAU99317.1"/>
    </source>
</evidence>
<organism evidence="1 2">
    <name type="scientific">Aurantimicrobium minutum</name>
    <dbReference type="NCBI Taxonomy" id="708131"/>
    <lineage>
        <taxon>Bacteria</taxon>
        <taxon>Bacillati</taxon>
        <taxon>Actinomycetota</taxon>
        <taxon>Actinomycetes</taxon>
        <taxon>Micrococcales</taxon>
        <taxon>Microbacteriaceae</taxon>
        <taxon>Aurantimicrobium</taxon>
    </lineage>
</organism>
<dbReference type="SUPFAM" id="SSF52540">
    <property type="entry name" value="P-loop containing nucleoside triphosphate hydrolases"/>
    <property type="match status" value="1"/>
</dbReference>
<evidence type="ECO:0000313" key="2">
    <source>
        <dbReference type="Proteomes" id="UP000243847"/>
    </source>
</evidence>
<reference evidence="1 2" key="1">
    <citation type="journal article" date="2016" name="Genome Announc.">
        <title>Complete Genome Sequence of Aurantimicrobium minutum Type Strain KNCT, a Planktonic Ultramicrobacterium Isolated from River Water.</title>
        <authorList>
            <person name="Nakai R."/>
            <person name="Fujisawa T."/>
            <person name="Nakamura Y."/>
            <person name="Nishide H."/>
            <person name="Uchiyama I."/>
            <person name="Baba T."/>
            <person name="Toyoda A."/>
            <person name="Fujiyama A."/>
            <person name="Naganuma T."/>
            <person name="Niki H."/>
        </authorList>
    </citation>
    <scope>NUCLEOTIDE SEQUENCE [LARGE SCALE GENOMIC DNA]</scope>
    <source>
        <strain evidence="1 2">KNC</strain>
    </source>
</reference>
<dbReference type="RefSeq" id="WP_096381572.1">
    <property type="nucleotide sequence ID" value="NZ_AP017457.1"/>
</dbReference>
<dbReference type="Gene3D" id="3.40.50.300">
    <property type="entry name" value="P-loop containing nucleotide triphosphate hydrolases"/>
    <property type="match status" value="1"/>
</dbReference>
<gene>
    <name evidence="1" type="ORF">AUMI_17750</name>
</gene>
<protein>
    <submittedName>
        <fullName evidence="1">Adenylate kinase</fullName>
    </submittedName>
</protein>
<dbReference type="InterPro" id="IPR027417">
    <property type="entry name" value="P-loop_NTPase"/>
</dbReference>
<proteinExistence type="predicted"/>
<dbReference type="GeneID" id="80451970"/>
<sequence>MLSPDIEQIIAHIYQLSTAYNESVKHTRGAPAPTFLLDGPSGAGKTTLSAELEKHWNSAVKLQIVHMDDLYPGWNGLLEGVSTAARMLNERSAGQDTHWQQYDWSQEKLTQWHSVDAREPLLIEGCGALPQGAQNLSQVRLWLDADTELRRERALSRTGENFAEHWSDWDAQFEEYVRIHNPQSIATLQVRSTE</sequence>
<dbReference type="Pfam" id="PF13238">
    <property type="entry name" value="AAA_18"/>
    <property type="match status" value="1"/>
</dbReference>
<dbReference type="GO" id="GO:0016301">
    <property type="term" value="F:kinase activity"/>
    <property type="evidence" value="ECO:0007669"/>
    <property type="project" value="UniProtKB-KW"/>
</dbReference>
<dbReference type="EMBL" id="AP017457">
    <property type="protein sequence ID" value="BAU99317.1"/>
    <property type="molecule type" value="Genomic_DNA"/>
</dbReference>
<dbReference type="AlphaFoldDB" id="A0A173LWT5"/>
<accession>A0A173LWT5</accession>
<name>A0A173LWT5_9MICO</name>
<keyword evidence="1" id="KW-0418">Kinase</keyword>
<keyword evidence="1" id="KW-0808">Transferase</keyword>